<evidence type="ECO:0000313" key="4">
    <source>
        <dbReference type="EMBL" id="MBS7458909.1"/>
    </source>
</evidence>
<name>A0AAP2G059_9GAMM</name>
<dbReference type="Proteomes" id="UP000675747">
    <property type="component" value="Unassembled WGS sequence"/>
</dbReference>
<proteinExistence type="predicted"/>
<evidence type="ECO:0000259" key="3">
    <source>
        <dbReference type="Pfam" id="PF13598"/>
    </source>
</evidence>
<reference evidence="4 5" key="1">
    <citation type="journal article" date="2021" name="Microbiol. Resour. Announc.">
        <title>Draft Genome Sequence of Coralloluteibacterium stylophorae LMG 29479T.</title>
        <authorList>
            <person name="Karlyshev A.V."/>
            <person name="Kudryashova E.B."/>
            <person name="Ariskina E.V."/>
            <person name="Conroy A.P."/>
            <person name="Abidueva E.Y."/>
        </authorList>
    </citation>
    <scope>NUCLEOTIDE SEQUENCE [LARGE SCALE GENOMIC DNA]</scope>
    <source>
        <strain evidence="4 5">LMG 29479</strain>
    </source>
</reference>
<organism evidence="4 5">
    <name type="scientific">Coralloluteibacterium stylophorae</name>
    <dbReference type="NCBI Taxonomy" id="1776034"/>
    <lineage>
        <taxon>Bacteria</taxon>
        <taxon>Pseudomonadati</taxon>
        <taxon>Pseudomonadota</taxon>
        <taxon>Gammaproteobacteria</taxon>
        <taxon>Lysobacterales</taxon>
        <taxon>Lysobacteraceae</taxon>
        <taxon>Coralloluteibacterium</taxon>
    </lineage>
</organism>
<comment type="caution">
    <text evidence="4">The sequence shown here is derived from an EMBL/GenBank/DDBJ whole genome shotgun (WGS) entry which is preliminary data.</text>
</comment>
<dbReference type="InterPro" id="IPR037291">
    <property type="entry name" value="DUF4139"/>
</dbReference>
<dbReference type="PANTHER" id="PTHR38075:SF1">
    <property type="entry name" value="DUF4139 DOMAIN-CONTAINING PROTEIN"/>
    <property type="match status" value="1"/>
</dbReference>
<feature type="signal peptide" evidence="2">
    <location>
        <begin position="1"/>
        <end position="21"/>
    </location>
</feature>
<dbReference type="PANTHER" id="PTHR38075">
    <property type="entry name" value="DUF4139 DOMAIN-CONTAINING PROTEIN"/>
    <property type="match status" value="1"/>
</dbReference>
<feature type="chain" id="PRO_5042816121" evidence="2">
    <location>
        <begin position="22"/>
        <end position="522"/>
    </location>
</feature>
<dbReference type="EMBL" id="JAGQFT020000016">
    <property type="protein sequence ID" value="MBS7458909.1"/>
    <property type="molecule type" value="Genomic_DNA"/>
</dbReference>
<feature type="domain" description="DUF4139" evidence="3">
    <location>
        <begin position="215"/>
        <end position="515"/>
    </location>
</feature>
<dbReference type="Pfam" id="PF13598">
    <property type="entry name" value="DUF4139"/>
    <property type="match status" value="1"/>
</dbReference>
<evidence type="ECO:0000256" key="1">
    <source>
        <dbReference type="SAM" id="MobiDB-lite"/>
    </source>
</evidence>
<feature type="region of interest" description="Disordered" evidence="1">
    <location>
        <begin position="22"/>
        <end position="49"/>
    </location>
</feature>
<evidence type="ECO:0000256" key="2">
    <source>
        <dbReference type="SAM" id="SignalP"/>
    </source>
</evidence>
<accession>A0AAP2G059</accession>
<dbReference type="PROSITE" id="PS51257">
    <property type="entry name" value="PROKAR_LIPOPROTEIN"/>
    <property type="match status" value="1"/>
</dbReference>
<dbReference type="RefSeq" id="WP_213173940.1">
    <property type="nucleotide sequence ID" value="NZ_JAGQFT020000016.1"/>
</dbReference>
<dbReference type="AlphaFoldDB" id="A0AAP2G059"/>
<evidence type="ECO:0000313" key="5">
    <source>
        <dbReference type="Proteomes" id="UP000675747"/>
    </source>
</evidence>
<gene>
    <name evidence="4" type="ORF">KB893_017390</name>
</gene>
<keyword evidence="2" id="KW-0732">Signal</keyword>
<keyword evidence="5" id="KW-1185">Reference proteome</keyword>
<sequence>MPSPNRTVLATALVAALAACSGGPATPEARTPGAAAMPDRISSAPRSDAGATRLTVYSGDFDAVSNSYPGNGMPGLALVSQTIRREVGQGDGEITVGGLPRALDAGGVRLTPADTGVTVRGQRYEFALAGQDELLQRSIGRPIEVAYSTGGARQTERGVLLAAGSGLTLRLDDGRIRVLSAFDSFDLTDLPGGLNAEPTLRWQVAATDAGEHVFQLDYPTGGLAWRAEYHIGLEQDGAACRMRFSGSAQVANRSGAGFEAAQLTLVAGDPNTASKIQPRQERAMMMSAPAAPAAQADMAPTPRDSGEYHAYTLPSPADVPDGSVQQVPLLEAADAVACQRVYETRNGITGYVPPRPLVRREIGPAQTEAAVTASLHFTNDEASGLGMPLPAGRARMFDGDDYLGEAMLAHTPAGREVELAIGNVFDLSAQRTREDFQLDAGGRTLTERYAITLHNAKSAPATVRVVEGLPRWSEWEIVDAGGGDWQPEDAQSVATEVEVPAGGEATVRYTVRYRWAADMRTQ</sequence>
<protein>
    <submittedName>
        <fullName evidence="4">DUF4139 domain-containing protein</fullName>
    </submittedName>
</protein>